<name>A0A8J8GNJ6_9EURY</name>
<keyword evidence="1" id="KW-0472">Membrane</keyword>
<dbReference type="AlphaFoldDB" id="A0A8J8GNJ6"/>
<keyword evidence="1" id="KW-1133">Transmembrane helix</keyword>
<gene>
    <name evidence="2" type="ORF">HT576_18300</name>
    <name evidence="3" type="ORF">HTZ84_02170</name>
</gene>
<feature type="transmembrane region" description="Helical" evidence="1">
    <location>
        <begin position="20"/>
        <end position="41"/>
    </location>
</feature>
<comment type="caution">
    <text evidence="2">The sequence shown here is derived from an EMBL/GenBank/DDBJ whole genome shotgun (WGS) entry which is preliminary data.</text>
</comment>
<organism evidence="2 4">
    <name type="scientific">Haloterrigena gelatinilytica</name>
    <dbReference type="NCBI Taxonomy" id="2741724"/>
    <lineage>
        <taxon>Archaea</taxon>
        <taxon>Methanobacteriati</taxon>
        <taxon>Methanobacteriota</taxon>
        <taxon>Stenosarchaea group</taxon>
        <taxon>Halobacteria</taxon>
        <taxon>Halobacteriales</taxon>
        <taxon>Natrialbaceae</taxon>
        <taxon>Haloterrigena</taxon>
    </lineage>
</organism>
<evidence type="ECO:0000313" key="5">
    <source>
        <dbReference type="Proteomes" id="UP001016761"/>
    </source>
</evidence>
<dbReference type="Proteomes" id="UP001016761">
    <property type="component" value="Unassembled WGS sequence"/>
</dbReference>
<evidence type="ECO:0000313" key="4">
    <source>
        <dbReference type="Proteomes" id="UP000728647"/>
    </source>
</evidence>
<dbReference type="EMBL" id="JABURA010000001">
    <property type="protein sequence ID" value="NUB92961.1"/>
    <property type="molecule type" value="Genomic_DNA"/>
</dbReference>
<reference evidence="2 5" key="1">
    <citation type="submission" date="2020-06" db="EMBL/GenBank/DDBJ databases">
        <title>Haloterrigena sp. nov., an extremely halophilic archaeon isolated from a saline sediment.</title>
        <authorList>
            <person name="Liu B.-B."/>
        </authorList>
    </citation>
    <scope>NUCLEOTIDE SEQUENCE</scope>
    <source>
        <strain evidence="2">SYSU A121-1</strain>
        <strain evidence="3 5">SYSU A558-1</strain>
    </source>
</reference>
<dbReference type="EMBL" id="JABUQZ010000001">
    <property type="protein sequence ID" value="NUC71126.1"/>
    <property type="molecule type" value="Genomic_DNA"/>
</dbReference>
<evidence type="ECO:0000313" key="2">
    <source>
        <dbReference type="EMBL" id="NUB92961.1"/>
    </source>
</evidence>
<dbReference type="Proteomes" id="UP000728647">
    <property type="component" value="Unassembled WGS sequence"/>
</dbReference>
<keyword evidence="1" id="KW-0812">Transmembrane</keyword>
<proteinExistence type="predicted"/>
<sequence>MSTTGSHDPVDIDRENARRAAVGLGVWLALTMAAVLLLLLFGSSVTGLLI</sequence>
<dbReference type="RefSeq" id="WP_174679176.1">
    <property type="nucleotide sequence ID" value="NZ_JABUQZ010000001.1"/>
</dbReference>
<protein>
    <submittedName>
        <fullName evidence="2">Uncharacterized protein</fullName>
    </submittedName>
</protein>
<accession>A0A8J8GNJ6</accession>
<evidence type="ECO:0000256" key="1">
    <source>
        <dbReference type="SAM" id="Phobius"/>
    </source>
</evidence>
<keyword evidence="5" id="KW-1185">Reference proteome</keyword>
<evidence type="ECO:0000313" key="3">
    <source>
        <dbReference type="EMBL" id="NUC71126.1"/>
    </source>
</evidence>